<dbReference type="OrthoDB" id="2430249at2759"/>
<feature type="compositionally biased region" description="Low complexity" evidence="2">
    <location>
        <begin position="250"/>
        <end position="267"/>
    </location>
</feature>
<evidence type="ECO:0000313" key="4">
    <source>
        <dbReference type="Proteomes" id="UP000749646"/>
    </source>
</evidence>
<feature type="coiled-coil region" evidence="1">
    <location>
        <begin position="202"/>
        <end position="236"/>
    </location>
</feature>
<proteinExistence type="predicted"/>
<feature type="region of interest" description="Disordered" evidence="2">
    <location>
        <begin position="250"/>
        <end position="275"/>
    </location>
</feature>
<gene>
    <name evidence="3" type="ORF">BGZ65_005447</name>
</gene>
<comment type="caution">
    <text evidence="3">The sequence shown here is derived from an EMBL/GenBank/DDBJ whole genome shotgun (WGS) entry which is preliminary data.</text>
</comment>
<accession>A0A9P6IXC1</accession>
<evidence type="ECO:0000256" key="1">
    <source>
        <dbReference type="SAM" id="Coils"/>
    </source>
</evidence>
<reference evidence="3" key="1">
    <citation type="journal article" date="2020" name="Fungal Divers.">
        <title>Resolving the Mortierellaceae phylogeny through synthesis of multi-gene phylogenetics and phylogenomics.</title>
        <authorList>
            <person name="Vandepol N."/>
            <person name="Liber J."/>
            <person name="Desiro A."/>
            <person name="Na H."/>
            <person name="Kennedy M."/>
            <person name="Barry K."/>
            <person name="Grigoriev I.V."/>
            <person name="Miller A.N."/>
            <person name="O'Donnell K."/>
            <person name="Stajich J.E."/>
            <person name="Bonito G."/>
        </authorList>
    </citation>
    <scope>NUCLEOTIDE SEQUENCE</scope>
    <source>
        <strain evidence="3">MES-2147</strain>
    </source>
</reference>
<organism evidence="3 4">
    <name type="scientific">Modicella reniformis</name>
    <dbReference type="NCBI Taxonomy" id="1440133"/>
    <lineage>
        <taxon>Eukaryota</taxon>
        <taxon>Fungi</taxon>
        <taxon>Fungi incertae sedis</taxon>
        <taxon>Mucoromycota</taxon>
        <taxon>Mortierellomycotina</taxon>
        <taxon>Mortierellomycetes</taxon>
        <taxon>Mortierellales</taxon>
        <taxon>Mortierellaceae</taxon>
        <taxon>Modicella</taxon>
    </lineage>
</organism>
<keyword evidence="1" id="KW-0175">Coiled coil</keyword>
<dbReference type="EMBL" id="JAAAHW010007010">
    <property type="protein sequence ID" value="KAF9952186.1"/>
    <property type="molecule type" value="Genomic_DNA"/>
</dbReference>
<sequence length="346" mass="39238">MPKNFKMLPLQKRLEHSANDHSTSISAQIQTTQDEVIDLDDDGVDEEEEEDLEEEVEELNVEEKEPSRMRLRALQAIAKMLVKYPSVDQQVSGLYVNVDDPTGNHGFTRRIAPQTSGSINSLALSATGIYEYIYDEKRKKKRHKPADQKWLDKFRESGLSRIEVERMSVEIAATVGCEEVEVRGLRRKVKNKMDKQVAETLKVKRQEQARAVRKEVREVRKELAPLEEALRKHRQLQYHYYNLLAASKSESSSSSKGCSSSVPGSSSRGNIQFSTPDLKHPAITDFVQNINITQLRTEASNNNKLLMFAGTDYGMKIGTDPYESISAIALKADHDYTHQHNSKISC</sequence>
<dbReference type="Proteomes" id="UP000749646">
    <property type="component" value="Unassembled WGS sequence"/>
</dbReference>
<keyword evidence="4" id="KW-1185">Reference proteome</keyword>
<evidence type="ECO:0000256" key="2">
    <source>
        <dbReference type="SAM" id="MobiDB-lite"/>
    </source>
</evidence>
<evidence type="ECO:0000313" key="3">
    <source>
        <dbReference type="EMBL" id="KAF9952186.1"/>
    </source>
</evidence>
<name>A0A9P6IXC1_9FUNG</name>
<dbReference type="AlphaFoldDB" id="A0A9P6IXC1"/>
<protein>
    <submittedName>
        <fullName evidence="3">Uncharacterized protein</fullName>
    </submittedName>
</protein>